<dbReference type="InterPro" id="IPR019786">
    <property type="entry name" value="Zinc_finger_PHD-type_CS"/>
</dbReference>
<keyword evidence="5 7" id="KW-0862">Zinc</keyword>
<dbReference type="Gene3D" id="6.10.140.1740">
    <property type="match status" value="1"/>
</dbReference>
<feature type="binding site" evidence="7">
    <location>
        <position position="676"/>
    </location>
    <ligand>
        <name>Zn(2+)</name>
        <dbReference type="ChEBI" id="CHEBI:29105"/>
        <label>2</label>
    </ligand>
</feature>
<dbReference type="GO" id="GO:0008270">
    <property type="term" value="F:zinc ion binding"/>
    <property type="evidence" value="ECO:0007669"/>
    <property type="project" value="UniProtKB-KW"/>
</dbReference>
<gene>
    <name evidence="11" type="ORF">EX30DRAFT_394990</name>
</gene>
<dbReference type="AlphaFoldDB" id="A0A4S2MZQ4"/>
<feature type="compositionally biased region" description="Basic and acidic residues" evidence="9">
    <location>
        <begin position="452"/>
        <end position="480"/>
    </location>
</feature>
<dbReference type="EMBL" id="ML220116">
    <property type="protein sequence ID" value="TGZ82123.1"/>
    <property type="molecule type" value="Genomic_DNA"/>
</dbReference>
<keyword evidence="6" id="KW-0539">Nucleus</keyword>
<dbReference type="InterPro" id="IPR013083">
    <property type="entry name" value="Znf_RING/FYVE/PHD"/>
</dbReference>
<feature type="compositionally biased region" description="Basic and acidic residues" evidence="9">
    <location>
        <begin position="504"/>
        <end position="515"/>
    </location>
</feature>
<dbReference type="PROSITE" id="PS50016">
    <property type="entry name" value="ZF_PHD_2"/>
    <property type="match status" value="1"/>
</dbReference>
<dbReference type="STRING" id="341454.A0A4S2MZQ4"/>
<feature type="binding site" evidence="7">
    <location>
        <position position="710"/>
    </location>
    <ligand>
        <name>Zn(2+)</name>
        <dbReference type="ChEBI" id="CHEBI:29105"/>
        <label>2</label>
    </ligand>
</feature>
<feature type="compositionally biased region" description="Low complexity" evidence="9">
    <location>
        <begin position="578"/>
        <end position="612"/>
    </location>
</feature>
<evidence type="ECO:0000256" key="8">
    <source>
        <dbReference type="PROSITE-ProRule" id="PRU00146"/>
    </source>
</evidence>
<dbReference type="InterPro" id="IPR019787">
    <property type="entry name" value="Znf_PHD-finger"/>
</dbReference>
<evidence type="ECO:0000313" key="12">
    <source>
        <dbReference type="Proteomes" id="UP000298138"/>
    </source>
</evidence>
<sequence>MATEAPPSPAIDPDVEATAREFIDYTEYLPSDVHRYLQRMRALETSHLNSYNQLDGKLQEFALLDSRRRSDASAVVDSVSDKEMELRFQISKFLNSTVQARKEVAEEAGRFEQHIARHDSRIQAILSKLNEVVIPSRDPTPEPVRHPEPKNPEQRARIHLNLGALHAAAAASASRNRNRNGKARPKPLHPQTPRAPGEGESDDAWEDMQDTPVANRKKKSGGSSSRPRVPRPPPVDPVLAGGCEARNPDGTLIPNHLLPWNQLTNEELAKLRKRMKKNAGWTPSITMIVRELELLGRGPNHMENFREQWEGKEWVNVPPEEGGLGDPTQLIPEHAGGRENKGMRLNQAKKRKREEERAERAQKAIMNGLDPEEEERKAKHEESERQRQQQQLKRKKKREEEEAAKRAAEEATAKLEALQRAEREKEDLAAQVRLANEARMKAEAEAAELRRKFEEQQREMELKEKQKADAEAAEREKARIAAETAASSAGKKTRSARTATPKTIAKDSIKPPHNGDDDDNSELSDVPDTLLDLLPGSSTTRNTSRNIKSTSRPTPQTPARSKRNSSTTGTAHPPPTTTSPQPAAPSSRKRSVSVADSGSKASAAKPKSSSTARRGTAAGPSAKRRGQLGGGRGKQGGIEAVEPIPETGTDGNNEEEEDLNKYCLCNEVSRGTMVACENDDCPKQWFHIGCVGLTKEQAEDPGLKWWCPICEGDGNRRAGKRRRKG</sequence>
<evidence type="ECO:0000256" key="2">
    <source>
        <dbReference type="ARBA" id="ARBA00010210"/>
    </source>
</evidence>
<comment type="subcellular location">
    <subcellularLocation>
        <location evidence="1">Nucleus</location>
    </subcellularLocation>
</comment>
<dbReference type="SUPFAM" id="SSF57903">
    <property type="entry name" value="FYVE/PHD zinc finger"/>
    <property type="match status" value="1"/>
</dbReference>
<feature type="compositionally biased region" description="Acidic residues" evidence="9">
    <location>
        <begin position="199"/>
        <end position="209"/>
    </location>
</feature>
<keyword evidence="3 7" id="KW-0479">Metal-binding</keyword>
<dbReference type="InterPro" id="IPR011011">
    <property type="entry name" value="Znf_FYVE_PHD"/>
</dbReference>
<feature type="region of interest" description="Disordered" evidence="9">
    <location>
        <begin position="452"/>
        <end position="656"/>
    </location>
</feature>
<dbReference type="InterPro" id="IPR024610">
    <property type="entry name" value="ING_N_histone-binding"/>
</dbReference>
<evidence type="ECO:0000256" key="3">
    <source>
        <dbReference type="ARBA" id="ARBA00022723"/>
    </source>
</evidence>
<feature type="compositionally biased region" description="Basic and acidic residues" evidence="9">
    <location>
        <begin position="353"/>
        <end position="362"/>
    </location>
</feature>
<evidence type="ECO:0000256" key="7">
    <source>
        <dbReference type="PIRSR" id="PIRSR628651-51"/>
    </source>
</evidence>
<keyword evidence="12" id="KW-1185">Reference proteome</keyword>
<evidence type="ECO:0000313" key="11">
    <source>
        <dbReference type="EMBL" id="TGZ82123.1"/>
    </source>
</evidence>
<dbReference type="SMART" id="SM01408">
    <property type="entry name" value="ING"/>
    <property type="match status" value="1"/>
</dbReference>
<dbReference type="PANTHER" id="PTHR10333">
    <property type="entry name" value="INHIBITOR OF GROWTH PROTEIN"/>
    <property type="match status" value="1"/>
</dbReference>
<feature type="compositionally biased region" description="Polar residues" evidence="9">
    <location>
        <begin position="536"/>
        <end position="559"/>
    </location>
</feature>
<feature type="binding site" evidence="7">
    <location>
        <position position="707"/>
    </location>
    <ligand>
        <name>Zn(2+)</name>
        <dbReference type="ChEBI" id="CHEBI:29105"/>
        <label>2</label>
    </ligand>
</feature>
<evidence type="ECO:0000259" key="10">
    <source>
        <dbReference type="PROSITE" id="PS50016"/>
    </source>
</evidence>
<dbReference type="Gene3D" id="3.30.40.10">
    <property type="entry name" value="Zinc/RING finger domain, C3HC4 (zinc finger)"/>
    <property type="match status" value="1"/>
</dbReference>
<evidence type="ECO:0000256" key="9">
    <source>
        <dbReference type="SAM" id="MobiDB-lite"/>
    </source>
</evidence>
<feature type="binding site" evidence="7">
    <location>
        <position position="690"/>
    </location>
    <ligand>
        <name>Zn(2+)</name>
        <dbReference type="ChEBI" id="CHEBI:29105"/>
        <label>1</label>
    </ligand>
</feature>
<dbReference type="Proteomes" id="UP000298138">
    <property type="component" value="Unassembled WGS sequence"/>
</dbReference>
<reference evidence="11 12" key="1">
    <citation type="submission" date="2019-04" db="EMBL/GenBank/DDBJ databases">
        <title>Comparative genomics and transcriptomics to analyze fruiting body development in filamentous ascomycetes.</title>
        <authorList>
            <consortium name="DOE Joint Genome Institute"/>
            <person name="Lutkenhaus R."/>
            <person name="Traeger S."/>
            <person name="Breuer J."/>
            <person name="Kuo A."/>
            <person name="Lipzen A."/>
            <person name="Pangilinan J."/>
            <person name="Dilworth D."/>
            <person name="Sandor L."/>
            <person name="Poggeler S."/>
            <person name="Barry K."/>
            <person name="Grigoriev I.V."/>
            <person name="Nowrousian M."/>
        </authorList>
    </citation>
    <scope>NUCLEOTIDE SEQUENCE [LARGE SCALE GENOMIC DNA]</scope>
    <source>
        <strain evidence="11 12">CBS 389.68</strain>
    </source>
</reference>
<dbReference type="PROSITE" id="PS01359">
    <property type="entry name" value="ZF_PHD_1"/>
    <property type="match status" value="1"/>
</dbReference>
<feature type="compositionally biased region" description="Gly residues" evidence="9">
    <location>
        <begin position="627"/>
        <end position="636"/>
    </location>
</feature>
<accession>A0A4S2MZQ4</accession>
<feature type="compositionally biased region" description="Basic residues" evidence="9">
    <location>
        <begin position="176"/>
        <end position="187"/>
    </location>
</feature>
<dbReference type="OrthoDB" id="5411773at2759"/>
<evidence type="ECO:0000256" key="6">
    <source>
        <dbReference type="ARBA" id="ARBA00023242"/>
    </source>
</evidence>
<feature type="binding site" evidence="7">
    <location>
        <position position="687"/>
    </location>
    <ligand>
        <name>Zn(2+)</name>
        <dbReference type="ChEBI" id="CHEBI:29105"/>
        <label>1</label>
    </ligand>
</feature>
<dbReference type="SMART" id="SM00249">
    <property type="entry name" value="PHD"/>
    <property type="match status" value="1"/>
</dbReference>
<feature type="compositionally biased region" description="Basic and acidic residues" evidence="9">
    <location>
        <begin position="374"/>
        <end position="387"/>
    </location>
</feature>
<dbReference type="InParanoid" id="A0A4S2MZQ4"/>
<dbReference type="GO" id="GO:0005634">
    <property type="term" value="C:nucleus"/>
    <property type="evidence" value="ECO:0007669"/>
    <property type="project" value="UniProtKB-SubCell"/>
</dbReference>
<feature type="region of interest" description="Disordered" evidence="9">
    <location>
        <begin position="167"/>
        <end position="251"/>
    </location>
</feature>
<dbReference type="InterPro" id="IPR001965">
    <property type="entry name" value="Znf_PHD"/>
</dbReference>
<feature type="binding site" evidence="7">
    <location>
        <position position="665"/>
    </location>
    <ligand>
        <name>Zn(2+)</name>
        <dbReference type="ChEBI" id="CHEBI:29105"/>
        <label>1</label>
    </ligand>
</feature>
<protein>
    <recommendedName>
        <fullName evidence="10">PHD-type domain-containing protein</fullName>
    </recommendedName>
</protein>
<feature type="binding site" evidence="7">
    <location>
        <position position="681"/>
    </location>
    <ligand>
        <name>Zn(2+)</name>
        <dbReference type="ChEBI" id="CHEBI:29105"/>
        <label>2</label>
    </ligand>
</feature>
<comment type="similarity">
    <text evidence="2">Belongs to the ING family.</text>
</comment>
<feature type="compositionally biased region" description="Low complexity" evidence="9">
    <location>
        <begin position="481"/>
        <end position="490"/>
    </location>
</feature>
<dbReference type="InterPro" id="IPR028651">
    <property type="entry name" value="ING_fam"/>
</dbReference>
<dbReference type="Pfam" id="PF00628">
    <property type="entry name" value="PHD"/>
    <property type="match status" value="1"/>
</dbReference>
<feature type="binding site" evidence="7">
    <location>
        <position position="663"/>
    </location>
    <ligand>
        <name>Zn(2+)</name>
        <dbReference type="ChEBI" id="CHEBI:29105"/>
        <label>1</label>
    </ligand>
</feature>
<organism evidence="11 12">
    <name type="scientific">Ascodesmis nigricans</name>
    <dbReference type="NCBI Taxonomy" id="341454"/>
    <lineage>
        <taxon>Eukaryota</taxon>
        <taxon>Fungi</taxon>
        <taxon>Dikarya</taxon>
        <taxon>Ascomycota</taxon>
        <taxon>Pezizomycotina</taxon>
        <taxon>Pezizomycetes</taxon>
        <taxon>Pezizales</taxon>
        <taxon>Ascodesmidaceae</taxon>
        <taxon>Ascodesmis</taxon>
    </lineage>
</organism>
<feature type="compositionally biased region" description="Basic and acidic residues" evidence="9">
    <location>
        <begin position="398"/>
        <end position="425"/>
    </location>
</feature>
<name>A0A4S2MZQ4_9PEZI</name>
<evidence type="ECO:0000256" key="4">
    <source>
        <dbReference type="ARBA" id="ARBA00022771"/>
    </source>
</evidence>
<proteinExistence type="inferred from homology"/>
<feature type="domain" description="PHD-type" evidence="10">
    <location>
        <begin position="660"/>
        <end position="713"/>
    </location>
</feature>
<feature type="region of interest" description="Disordered" evidence="9">
    <location>
        <begin position="317"/>
        <end position="425"/>
    </location>
</feature>
<evidence type="ECO:0000256" key="5">
    <source>
        <dbReference type="ARBA" id="ARBA00022833"/>
    </source>
</evidence>
<keyword evidence="4 8" id="KW-0863">Zinc-finger</keyword>
<evidence type="ECO:0000256" key="1">
    <source>
        <dbReference type="ARBA" id="ARBA00004123"/>
    </source>
</evidence>
<dbReference type="GO" id="GO:0000785">
    <property type="term" value="C:chromatin"/>
    <property type="evidence" value="ECO:0007669"/>
    <property type="project" value="UniProtKB-ARBA"/>
</dbReference>